<evidence type="ECO:0000256" key="3">
    <source>
        <dbReference type="ARBA" id="ARBA00022989"/>
    </source>
</evidence>
<organism evidence="6 7">
    <name type="scientific">Sutterella seckii</name>
    <dbReference type="NCBI Taxonomy" id="1944635"/>
    <lineage>
        <taxon>Bacteria</taxon>
        <taxon>Pseudomonadati</taxon>
        <taxon>Pseudomonadota</taxon>
        <taxon>Betaproteobacteria</taxon>
        <taxon>Burkholderiales</taxon>
        <taxon>Sutterellaceae</taxon>
        <taxon>Sutterella</taxon>
    </lineage>
</organism>
<keyword evidence="3 5" id="KW-1133">Transmembrane helix</keyword>
<feature type="transmembrane region" description="Helical" evidence="5">
    <location>
        <begin position="106"/>
        <end position="127"/>
    </location>
</feature>
<sequence length="166" mass="18104">MTEIDWIIIALLALSTIVGIMRGVMREVLAIAGWVIGILLAMNFSADLAEHIPLESIGWIPRVMIAAVLIIVAVLFICGLVGMLIRKMLEVAAITFEDRALGAVFGLVRGIVVVCACVFLFGMPASIHGSRMWQQSVLIGPAETLIDWSLPYLPKWLSDMRATSRA</sequence>
<evidence type="ECO:0000256" key="1">
    <source>
        <dbReference type="ARBA" id="ARBA00004141"/>
    </source>
</evidence>
<keyword evidence="2 5" id="KW-0812">Transmembrane</keyword>
<reference evidence="6 7" key="1">
    <citation type="submission" date="2019-10" db="EMBL/GenBank/DDBJ databases">
        <title>Genome diversity of Sutterella seckii.</title>
        <authorList>
            <person name="Chaplin A.V."/>
            <person name="Sokolova S.R."/>
            <person name="Mosin K.A."/>
            <person name="Ivanova E.L."/>
            <person name="Kochetkova T.O."/>
            <person name="Goltsov A.Y."/>
            <person name="Trofimov D.Y."/>
            <person name="Efimov B.A."/>
        </authorList>
    </citation>
    <scope>NUCLEOTIDE SEQUENCE [LARGE SCALE GENOMIC DNA]</scope>
    <source>
        <strain evidence="6 7">ASD393</strain>
    </source>
</reference>
<dbReference type="PANTHER" id="PTHR36926">
    <property type="entry name" value="COLICIN V PRODUCTION PROTEIN"/>
    <property type="match status" value="1"/>
</dbReference>
<dbReference type="PANTHER" id="PTHR36926:SF1">
    <property type="entry name" value="COLICIN V PRODUCTION PROTEIN"/>
    <property type="match status" value="1"/>
</dbReference>
<feature type="transmembrane region" description="Helical" evidence="5">
    <location>
        <begin position="64"/>
        <end position="85"/>
    </location>
</feature>
<evidence type="ECO:0000256" key="4">
    <source>
        <dbReference type="ARBA" id="ARBA00023136"/>
    </source>
</evidence>
<comment type="subcellular location">
    <subcellularLocation>
        <location evidence="1">Membrane</location>
        <topology evidence="1">Multi-pass membrane protein</topology>
    </subcellularLocation>
</comment>
<evidence type="ECO:0000313" key="7">
    <source>
        <dbReference type="Proteomes" id="UP000430564"/>
    </source>
</evidence>
<dbReference type="Pfam" id="PF02674">
    <property type="entry name" value="Colicin_V"/>
    <property type="match status" value="1"/>
</dbReference>
<dbReference type="GO" id="GO:0016020">
    <property type="term" value="C:membrane"/>
    <property type="evidence" value="ECO:0007669"/>
    <property type="project" value="UniProtKB-SubCell"/>
</dbReference>
<keyword evidence="4 5" id="KW-0472">Membrane</keyword>
<accession>A0A6I1ER89</accession>
<proteinExistence type="predicted"/>
<dbReference type="InterPro" id="IPR003825">
    <property type="entry name" value="Colicin-V_CvpA"/>
</dbReference>
<gene>
    <name evidence="6" type="ORF">GBM95_08140</name>
</gene>
<comment type="caution">
    <text evidence="6">The sequence shown here is derived from an EMBL/GenBank/DDBJ whole genome shotgun (WGS) entry which is preliminary data.</text>
</comment>
<evidence type="ECO:0000313" key="6">
    <source>
        <dbReference type="EMBL" id="KAB7657421.1"/>
    </source>
</evidence>
<protein>
    <submittedName>
        <fullName evidence="6">CvpA family protein</fullName>
    </submittedName>
</protein>
<dbReference type="GO" id="GO:0009403">
    <property type="term" value="P:toxin biosynthetic process"/>
    <property type="evidence" value="ECO:0007669"/>
    <property type="project" value="InterPro"/>
</dbReference>
<dbReference type="InterPro" id="IPR052719">
    <property type="entry name" value="CvpA-like"/>
</dbReference>
<feature type="transmembrane region" description="Helical" evidence="5">
    <location>
        <begin position="28"/>
        <end position="44"/>
    </location>
</feature>
<dbReference type="Proteomes" id="UP000430564">
    <property type="component" value="Unassembled WGS sequence"/>
</dbReference>
<feature type="transmembrane region" description="Helical" evidence="5">
    <location>
        <begin position="6"/>
        <end position="21"/>
    </location>
</feature>
<evidence type="ECO:0000256" key="2">
    <source>
        <dbReference type="ARBA" id="ARBA00022692"/>
    </source>
</evidence>
<dbReference type="RefSeq" id="WP_152158637.1">
    <property type="nucleotide sequence ID" value="NZ_WEHX01000056.1"/>
</dbReference>
<name>A0A6I1ER89_9BURK</name>
<dbReference type="EMBL" id="WEHX01000056">
    <property type="protein sequence ID" value="KAB7657421.1"/>
    <property type="molecule type" value="Genomic_DNA"/>
</dbReference>
<dbReference type="AlphaFoldDB" id="A0A6I1ER89"/>
<evidence type="ECO:0000256" key="5">
    <source>
        <dbReference type="SAM" id="Phobius"/>
    </source>
</evidence>
<dbReference type="OrthoDB" id="9810601at2"/>